<name>A0ABU2XV39_9ACTN</name>
<comment type="subcellular location">
    <subcellularLocation>
        <location evidence="1">Cell envelope</location>
    </subcellularLocation>
</comment>
<organism evidence="3 4">
    <name type="scientific">Streptomyces lonegramiae</name>
    <dbReference type="NCBI Taxonomy" id="3075524"/>
    <lineage>
        <taxon>Bacteria</taxon>
        <taxon>Bacillati</taxon>
        <taxon>Actinomycetota</taxon>
        <taxon>Actinomycetes</taxon>
        <taxon>Kitasatosporales</taxon>
        <taxon>Streptomycetaceae</taxon>
        <taxon>Streptomyces</taxon>
    </lineage>
</organism>
<reference evidence="3" key="1">
    <citation type="submission" date="2024-05" db="EMBL/GenBank/DDBJ databases">
        <title>30 novel species of actinomycetes from the DSMZ collection.</title>
        <authorList>
            <person name="Nouioui I."/>
        </authorList>
    </citation>
    <scope>NUCLEOTIDE SEQUENCE</scope>
    <source>
        <strain evidence="3">DSM 41529</strain>
    </source>
</reference>
<dbReference type="SUPFAM" id="SSF48230">
    <property type="entry name" value="Chondroitin AC/alginate lyase"/>
    <property type="match status" value="1"/>
</dbReference>
<dbReference type="InterPro" id="IPR008929">
    <property type="entry name" value="Chondroitin_lyas"/>
</dbReference>
<dbReference type="Gene3D" id="2.70.98.70">
    <property type="match status" value="1"/>
</dbReference>
<gene>
    <name evidence="3" type="ORF">RND15_45140</name>
</gene>
<dbReference type="EMBL" id="JAVRFD010000037">
    <property type="protein sequence ID" value="MDT0549785.1"/>
    <property type="molecule type" value="Genomic_DNA"/>
</dbReference>
<evidence type="ECO:0000313" key="4">
    <source>
        <dbReference type="Proteomes" id="UP001180754"/>
    </source>
</evidence>
<feature type="domain" description="Heparinase II/III-like C-terminal" evidence="2">
    <location>
        <begin position="442"/>
        <end position="609"/>
    </location>
</feature>
<keyword evidence="4" id="KW-1185">Reference proteome</keyword>
<comment type="caution">
    <text evidence="3">The sequence shown here is derived from an EMBL/GenBank/DDBJ whole genome shotgun (WGS) entry which is preliminary data.</text>
</comment>
<dbReference type="RefSeq" id="WP_311730354.1">
    <property type="nucleotide sequence ID" value="NZ_JAVRFD010000037.1"/>
</dbReference>
<dbReference type="Gene3D" id="1.50.10.100">
    <property type="entry name" value="Chondroitin AC/alginate lyase"/>
    <property type="match status" value="1"/>
</dbReference>
<evidence type="ECO:0000259" key="2">
    <source>
        <dbReference type="Pfam" id="PF07940"/>
    </source>
</evidence>
<sequence>MGLVEPEPVSPAYRSLRNRLAPALSSTSGPDSLVEHLRNAPARLPVPDVTARPVWEAVDAATREALLDEAAAELRRTAPVLTASAWARTFRDGVRTAYEDSARRLRERATLLVLAATLTGEVAPADAPPGAAPYLDAAADALMALAEASTWCWAPHDRFATARGEVLPDPDEPFLDLGAAEVVSLLAWADHVLGPHLDTRIPGLRRRLRREADVRVLTPFERTRDWHWIGLDGDAHNWNPWIHGAVLAAALLLTEDEERRARLVRLVVEGLDHYLAVLPDDGGIDEGVAYWWQGAGRLLEALDLLADAGGAALDARDLPVFGPLGKFPHRMHLAGDWYVNAGDAPARLWADQPWHVLFQWGERLADPEIRAHALACARGGPAVRPRAGLGRALAGLRDPRWRDALATTDVADGDAPWAARETWLPRVQVLVAREAAGTAAGLTLAAKAGHNGERHNHLDVGSYWVALDGRPLVVDIGQPTYTAASFGPDRYQAWPLQSAWHNVPEPGAPQQPGPAHAAHDVRVDLTPAAAALHAELAGAYPAGLVQTWHRSLQLIRATPDTPAHVLIEEHWTPHPAAPVLLRHVLAGDVELAEGRAQVTADGHSLLISWDPERATARLEHRDLDDPLLRESWGERLTRLTLTVAAPSAGEPFTVRLERSR</sequence>
<proteinExistence type="predicted"/>
<dbReference type="Pfam" id="PF07940">
    <property type="entry name" value="Hepar_II_III_C"/>
    <property type="match status" value="1"/>
</dbReference>
<evidence type="ECO:0000313" key="3">
    <source>
        <dbReference type="EMBL" id="MDT0549785.1"/>
    </source>
</evidence>
<dbReference type="InterPro" id="IPR012480">
    <property type="entry name" value="Hepar_II_III_C"/>
</dbReference>
<accession>A0ABU2XV39</accession>
<dbReference type="Proteomes" id="UP001180754">
    <property type="component" value="Unassembled WGS sequence"/>
</dbReference>
<evidence type="ECO:0000256" key="1">
    <source>
        <dbReference type="ARBA" id="ARBA00004196"/>
    </source>
</evidence>
<protein>
    <submittedName>
        <fullName evidence="3">Heparinase II/III family protein</fullName>
    </submittedName>
</protein>